<keyword evidence="5 7" id="KW-0472">Membrane</keyword>
<evidence type="ECO:0000256" key="6">
    <source>
        <dbReference type="ARBA" id="ARBA00023237"/>
    </source>
</evidence>
<dbReference type="InterPro" id="IPR012910">
    <property type="entry name" value="Plug_dom"/>
</dbReference>
<evidence type="ECO:0000313" key="10">
    <source>
        <dbReference type="EMBL" id="MFB9054220.1"/>
    </source>
</evidence>
<dbReference type="InterPro" id="IPR008969">
    <property type="entry name" value="CarboxyPept-like_regulatory"/>
</dbReference>
<dbReference type="Gene3D" id="2.40.170.20">
    <property type="entry name" value="TonB-dependent receptor, beta-barrel domain"/>
    <property type="match status" value="1"/>
</dbReference>
<comment type="similarity">
    <text evidence="7">Belongs to the TonB-dependent receptor family.</text>
</comment>
<dbReference type="InterPro" id="IPR023997">
    <property type="entry name" value="TonB-dep_OMP_SusC/RagA_CS"/>
</dbReference>
<dbReference type="Proteomes" id="UP001589605">
    <property type="component" value="Unassembled WGS sequence"/>
</dbReference>
<evidence type="ECO:0000256" key="7">
    <source>
        <dbReference type="PROSITE-ProRule" id="PRU01360"/>
    </source>
</evidence>
<dbReference type="SUPFAM" id="SSF49464">
    <property type="entry name" value="Carboxypeptidase regulatory domain-like"/>
    <property type="match status" value="1"/>
</dbReference>
<dbReference type="PROSITE" id="PS52016">
    <property type="entry name" value="TONB_DEPENDENT_REC_3"/>
    <property type="match status" value="1"/>
</dbReference>
<gene>
    <name evidence="10" type="ORF">ACFFVB_14115</name>
</gene>
<keyword evidence="4 7" id="KW-0812">Transmembrane</keyword>
<protein>
    <submittedName>
        <fullName evidence="10">SusC/RagA family TonB-linked outer membrane protein</fullName>
    </submittedName>
</protein>
<dbReference type="InterPro" id="IPR036942">
    <property type="entry name" value="Beta-barrel_TonB_sf"/>
</dbReference>
<dbReference type="RefSeq" id="WP_382383701.1">
    <property type="nucleotide sequence ID" value="NZ_JBHMEZ010000012.1"/>
</dbReference>
<keyword evidence="3 7" id="KW-1134">Transmembrane beta strand</keyword>
<dbReference type="InterPro" id="IPR039426">
    <property type="entry name" value="TonB-dep_rcpt-like"/>
</dbReference>
<evidence type="ECO:0000256" key="8">
    <source>
        <dbReference type="SAM" id="SignalP"/>
    </source>
</evidence>
<name>A0ABV5F456_9FLAO</name>
<dbReference type="Gene3D" id="2.60.40.1120">
    <property type="entry name" value="Carboxypeptidase-like, regulatory domain"/>
    <property type="match status" value="1"/>
</dbReference>
<reference evidence="10 11" key="1">
    <citation type="submission" date="2024-09" db="EMBL/GenBank/DDBJ databases">
        <authorList>
            <person name="Sun Q."/>
            <person name="Mori K."/>
        </authorList>
    </citation>
    <scope>NUCLEOTIDE SEQUENCE [LARGE SCALE GENOMIC DNA]</scope>
    <source>
        <strain evidence="10 11">CECT 8286</strain>
    </source>
</reference>
<evidence type="ECO:0000256" key="5">
    <source>
        <dbReference type="ARBA" id="ARBA00023136"/>
    </source>
</evidence>
<keyword evidence="8" id="KW-0732">Signal</keyword>
<sequence length="986" mass="109267">MKKKLLLFKLTCLFFVLFSAISFAQNKKINGIVTDDANIPLPGVNVVIEGTQKGTVTDFDGNYTISADIGQTLIFTYIGFKPKHIVVGNSNNYAVNMQSDNAELDEVVIVGYGTQKKSDITGSVASLAEERLEIVPNTNVAQALQGGIPGVVVTNQGSSASGSDVSIVIRGRNSLKASTTPLIVLDGIPYSGSLSDITPTDILSMEVLKDVSATAIYGSRGSNGVILITSKKGKQGKVKLTYDGYYGVLRPTNLPNVLSASEFYDFKLTRDPSSITDSEQSIYDSGEGVDWLDLSLRQGQTIQHNLSASGGSDDFKYYISGSYLDVEGIRVNDNYERSTLRFNLDANVTKWLKVGTNTQLSFTDQSGLGPSFSESYYMNPLTKSHDENGDLTLYPWTEDVSFTNPLENTLAQNEDKRYKVISNLYLDFDLGFIPGLSYRLNTGVEVTNTRQESFWGLNTVRGITRQGDASVINDFRSNVLIENILNYKKEFGKSNLFVTGLYSYQNDVTDNQDLDSSGFPTEALTWRQANVARLIEPGYQYDKRTTLSSMLRINYGYDDRYMLTLTGRRDGYSAFGDNNKYVSFFSVGSAWNIHNEKFMEESILSTLKLRASYGENGNQAIDPYESLTFLNERSYVTSDGVQLPGYIPENELGNSSLTWETSVAVNFGLDYALLNNRIRGSVDLYRATTNDLLADQLISPFHGATEISTNIGSVRNEGLEFALGGQAIGTKDFSLNLDGNIAFNRNEILNINGSETLDDVGNGWFIGQPISVYYALEYDGVWQESDDIANSHQPNAEPGYAKIKDQLTVDTNGDGVPDEADGVLNTDSDRVIIGQRDPKTVASFSIDMKYKGFGLYVMSQGAFGHVKQNGLKSDDVWTEVRRNTTLKDWWTPENPTNNYYANDENANTYGVNFYESGDYWRIKDITVSYDLDQDVLDKIGIDKFKIYLAGRNLFTFTNYGGLDPELSGTRDVPLQKTYTLGFTVNF</sequence>
<dbReference type="NCBIfam" id="TIGR04056">
    <property type="entry name" value="OMP_RagA_SusC"/>
    <property type="match status" value="1"/>
</dbReference>
<keyword evidence="2 7" id="KW-0813">Transport</keyword>
<evidence type="ECO:0000256" key="1">
    <source>
        <dbReference type="ARBA" id="ARBA00004571"/>
    </source>
</evidence>
<evidence type="ECO:0000256" key="4">
    <source>
        <dbReference type="ARBA" id="ARBA00022692"/>
    </source>
</evidence>
<comment type="subcellular location">
    <subcellularLocation>
        <location evidence="1 7">Cell outer membrane</location>
        <topology evidence="1 7">Multi-pass membrane protein</topology>
    </subcellularLocation>
</comment>
<feature type="signal peptide" evidence="8">
    <location>
        <begin position="1"/>
        <end position="24"/>
    </location>
</feature>
<dbReference type="Gene3D" id="2.170.130.10">
    <property type="entry name" value="TonB-dependent receptor, plug domain"/>
    <property type="match status" value="1"/>
</dbReference>
<evidence type="ECO:0000256" key="3">
    <source>
        <dbReference type="ARBA" id="ARBA00022452"/>
    </source>
</evidence>
<dbReference type="SUPFAM" id="SSF56935">
    <property type="entry name" value="Porins"/>
    <property type="match status" value="1"/>
</dbReference>
<proteinExistence type="inferred from homology"/>
<dbReference type="EMBL" id="JBHMEZ010000012">
    <property type="protein sequence ID" value="MFB9054220.1"/>
    <property type="molecule type" value="Genomic_DNA"/>
</dbReference>
<dbReference type="Pfam" id="PF13715">
    <property type="entry name" value="CarbopepD_reg_2"/>
    <property type="match status" value="1"/>
</dbReference>
<evidence type="ECO:0000259" key="9">
    <source>
        <dbReference type="Pfam" id="PF07715"/>
    </source>
</evidence>
<dbReference type="Pfam" id="PF07715">
    <property type="entry name" value="Plug"/>
    <property type="match status" value="1"/>
</dbReference>
<dbReference type="InterPro" id="IPR023996">
    <property type="entry name" value="TonB-dep_OMP_SusC/RagA"/>
</dbReference>
<feature type="chain" id="PRO_5047105428" evidence="8">
    <location>
        <begin position="25"/>
        <end position="986"/>
    </location>
</feature>
<comment type="caution">
    <text evidence="10">The sequence shown here is derived from an EMBL/GenBank/DDBJ whole genome shotgun (WGS) entry which is preliminary data.</text>
</comment>
<evidence type="ECO:0000313" key="11">
    <source>
        <dbReference type="Proteomes" id="UP001589605"/>
    </source>
</evidence>
<dbReference type="InterPro" id="IPR037066">
    <property type="entry name" value="Plug_dom_sf"/>
</dbReference>
<keyword evidence="6 7" id="KW-0998">Cell outer membrane</keyword>
<organism evidence="10 11">
    <name type="scientific">Formosa undariae</name>
    <dbReference type="NCBI Taxonomy" id="1325436"/>
    <lineage>
        <taxon>Bacteria</taxon>
        <taxon>Pseudomonadati</taxon>
        <taxon>Bacteroidota</taxon>
        <taxon>Flavobacteriia</taxon>
        <taxon>Flavobacteriales</taxon>
        <taxon>Flavobacteriaceae</taxon>
        <taxon>Formosa</taxon>
    </lineage>
</organism>
<keyword evidence="11" id="KW-1185">Reference proteome</keyword>
<accession>A0ABV5F456</accession>
<evidence type="ECO:0000256" key="2">
    <source>
        <dbReference type="ARBA" id="ARBA00022448"/>
    </source>
</evidence>
<feature type="domain" description="TonB-dependent receptor plug" evidence="9">
    <location>
        <begin position="117"/>
        <end position="225"/>
    </location>
</feature>
<dbReference type="NCBIfam" id="TIGR04057">
    <property type="entry name" value="SusC_RagA_signa"/>
    <property type="match status" value="1"/>
</dbReference>